<dbReference type="EMBL" id="CP134852">
    <property type="protein sequence ID" value="WNL26272.1"/>
    <property type="molecule type" value="Genomic_DNA"/>
</dbReference>
<dbReference type="SUPFAM" id="SSF52788">
    <property type="entry name" value="Phosphotyrosine protein phosphatases I"/>
    <property type="match status" value="1"/>
</dbReference>
<gene>
    <name evidence="4" type="ORF">RJG51_03445</name>
    <name evidence="3" type="ORF">RJG52_07695</name>
    <name evidence="5" type="ORF">RJG53_09795</name>
    <name evidence="7" type="ORF">RJG55_07700</name>
    <name evidence="6" type="ORF">RJG56_09675</name>
    <name evidence="8" type="ORF">RJG57_03670</name>
</gene>
<dbReference type="EMBL" id="CP134844">
    <property type="protein sequence ID" value="WNL11810.1"/>
    <property type="molecule type" value="Genomic_DNA"/>
</dbReference>
<dbReference type="EC" id="1.20.4.4" evidence="5"/>
<evidence type="ECO:0000313" key="3">
    <source>
        <dbReference type="EMBL" id="WNL11810.1"/>
    </source>
</evidence>
<name>A0AA96D3B3_9BACT</name>
<dbReference type="SMART" id="SM00226">
    <property type="entry name" value="LMWPc"/>
    <property type="match status" value="1"/>
</dbReference>
<keyword evidence="5" id="KW-0560">Oxidoreductase</keyword>
<dbReference type="InterPro" id="IPR036196">
    <property type="entry name" value="Ptyr_pPase_sf"/>
</dbReference>
<dbReference type="Pfam" id="PF01451">
    <property type="entry name" value="LMWPc"/>
    <property type="match status" value="1"/>
</dbReference>
<accession>A0AA96D3B3</accession>
<organism evidence="5">
    <name type="scientific">Arcobacter sp. AZ-2023</name>
    <dbReference type="NCBI Taxonomy" id="3074453"/>
    <lineage>
        <taxon>Bacteria</taxon>
        <taxon>Pseudomonadati</taxon>
        <taxon>Campylobacterota</taxon>
        <taxon>Epsilonproteobacteria</taxon>
        <taxon>Campylobacterales</taxon>
        <taxon>Arcobacteraceae</taxon>
        <taxon>Arcobacter</taxon>
    </lineage>
</organism>
<keyword evidence="1" id="KW-0059">Arsenical resistance</keyword>
<dbReference type="InterPro" id="IPR023485">
    <property type="entry name" value="Ptyr_pPase"/>
</dbReference>
<proteinExistence type="predicted"/>
<dbReference type="EMBL" id="CP134849">
    <property type="protein sequence ID" value="WNL18863.1"/>
    <property type="molecule type" value="Genomic_DNA"/>
</dbReference>
<dbReference type="Gene3D" id="3.40.50.2300">
    <property type="match status" value="1"/>
</dbReference>
<dbReference type="EMBL" id="CP134850">
    <property type="protein sequence ID" value="WNL21002.1"/>
    <property type="molecule type" value="Genomic_DNA"/>
</dbReference>
<dbReference type="AlphaFoldDB" id="A0AA96D3B3"/>
<dbReference type="EMBL" id="CP134851">
    <property type="protein sequence ID" value="WNL22835.1"/>
    <property type="molecule type" value="Genomic_DNA"/>
</dbReference>
<evidence type="ECO:0000313" key="7">
    <source>
        <dbReference type="EMBL" id="WNL22835.1"/>
    </source>
</evidence>
<dbReference type="GO" id="GO:0046685">
    <property type="term" value="P:response to arsenic-containing substance"/>
    <property type="evidence" value="ECO:0007669"/>
    <property type="project" value="UniProtKB-KW"/>
</dbReference>
<evidence type="ECO:0000259" key="2">
    <source>
        <dbReference type="SMART" id="SM00226"/>
    </source>
</evidence>
<evidence type="ECO:0000313" key="4">
    <source>
        <dbReference type="EMBL" id="WNL15255.1"/>
    </source>
</evidence>
<dbReference type="GO" id="GO:0030612">
    <property type="term" value="F:arsenate reductase (thioredoxin) activity"/>
    <property type="evidence" value="ECO:0007669"/>
    <property type="project" value="UniProtKB-EC"/>
</dbReference>
<dbReference type="PANTHER" id="PTHR43428:SF1">
    <property type="entry name" value="ARSENATE REDUCTASE"/>
    <property type="match status" value="1"/>
</dbReference>
<dbReference type="EMBL" id="CP134845">
    <property type="protein sequence ID" value="WNL15255.1"/>
    <property type="molecule type" value="Genomic_DNA"/>
</dbReference>
<evidence type="ECO:0000256" key="1">
    <source>
        <dbReference type="ARBA" id="ARBA00022849"/>
    </source>
</evidence>
<sequence>MYKKVLFVCIHNSARSQIAEALLKKYGEDLFEVESAGFEPSNINPLVIEILQREEKIDISKNTSDSVFDLFKQGKSFNFVITVCDEGNAQKCPIFPGLNYKLHWSFSDPSLVKGNTLEKYHKVKDIYQSIKEEVLKFIELVKEEKLKDNFPNNWRVG</sequence>
<dbReference type="PANTHER" id="PTHR43428">
    <property type="entry name" value="ARSENATE REDUCTASE"/>
    <property type="match status" value="1"/>
</dbReference>
<reference evidence="5" key="1">
    <citation type="submission" date="2023-09" db="EMBL/GenBank/DDBJ databases">
        <title>Arcobacter tbilisiensis sp. nov. isolated from chicken meat in Tbilisi, Georgia.</title>
        <authorList>
            <person name="Matthias R."/>
            <person name="Zautner A.E."/>
        </authorList>
    </citation>
    <scope>NUCLEOTIDE SEQUENCE</scope>
    <source>
        <strain evidence="8">LEO 70</strain>
        <strain evidence="7">LEO 74</strain>
        <strain evidence="6">LEO 79</strain>
        <strain evidence="5">LEO 99</strain>
    </source>
</reference>
<reference evidence="3" key="2">
    <citation type="submission" date="2023-09" db="EMBL/GenBank/DDBJ databases">
        <title>Characterization of Arcobacter Isolates from Retail Chicken Sold in Supermarkets in Tbilisi, Georgia.</title>
        <authorList>
            <person name="Matthias R."/>
            <person name="Zautner A.E."/>
        </authorList>
    </citation>
    <scope>NUCLEOTIDE SEQUENCE</scope>
    <source>
        <strain evidence="4">LEO 108</strain>
        <strain evidence="3">LEO 109</strain>
    </source>
</reference>
<dbReference type="CDD" id="cd16345">
    <property type="entry name" value="LMWP_ArsC"/>
    <property type="match status" value="1"/>
</dbReference>
<evidence type="ECO:0000313" key="6">
    <source>
        <dbReference type="EMBL" id="WNL21002.1"/>
    </source>
</evidence>
<protein>
    <submittedName>
        <fullName evidence="5">Arsenate reductase ArsC</fullName>
        <ecNumber evidence="5">1.20.4.4</ecNumber>
    </submittedName>
</protein>
<evidence type="ECO:0000313" key="8">
    <source>
        <dbReference type="EMBL" id="WNL26272.1"/>
    </source>
</evidence>
<feature type="domain" description="Phosphotyrosine protein phosphatase I" evidence="2">
    <location>
        <begin position="3"/>
        <end position="140"/>
    </location>
</feature>
<evidence type="ECO:0000313" key="5">
    <source>
        <dbReference type="EMBL" id="WNL18863.1"/>
    </source>
</evidence>